<dbReference type="Proteomes" id="UP000185596">
    <property type="component" value="Unassembled WGS sequence"/>
</dbReference>
<reference evidence="1 2" key="1">
    <citation type="submission" date="2016-12" db="EMBL/GenBank/DDBJ databases">
        <title>The draft genome sequence of Actinophytocola sp. 11-183.</title>
        <authorList>
            <person name="Wang W."/>
            <person name="Yuan L."/>
        </authorList>
    </citation>
    <scope>NUCLEOTIDE SEQUENCE [LARGE SCALE GENOMIC DNA]</scope>
    <source>
        <strain evidence="1 2">11-183</strain>
    </source>
</reference>
<sequence>MTAALWIGGSLALLALALAPLLTARRRAGEAARVGEDRALALISRLDHALERTDLSPVRRAEAERCRLLAGSALAGPVTPAAAARARRWAVAGLKAVGEPPSP</sequence>
<name>A0A1Q8CWM2_9PSEU</name>
<evidence type="ECO:0000313" key="2">
    <source>
        <dbReference type="Proteomes" id="UP000185596"/>
    </source>
</evidence>
<organism evidence="1 2">
    <name type="scientific">Actinophytocola xanthii</name>
    <dbReference type="NCBI Taxonomy" id="1912961"/>
    <lineage>
        <taxon>Bacteria</taxon>
        <taxon>Bacillati</taxon>
        <taxon>Actinomycetota</taxon>
        <taxon>Actinomycetes</taxon>
        <taxon>Pseudonocardiales</taxon>
        <taxon>Pseudonocardiaceae</taxon>
    </lineage>
</organism>
<proteinExistence type="predicted"/>
<dbReference type="RefSeq" id="WP_075124221.1">
    <property type="nucleotide sequence ID" value="NZ_MSIE01000005.1"/>
</dbReference>
<dbReference type="InterPro" id="IPR020008">
    <property type="entry name" value="GlyGly_CTERM"/>
</dbReference>
<dbReference type="EMBL" id="MSIE01000005">
    <property type="protein sequence ID" value="OLF18736.1"/>
    <property type="molecule type" value="Genomic_DNA"/>
</dbReference>
<dbReference type="STRING" id="1912961.BU204_04295"/>
<protein>
    <submittedName>
        <fullName evidence="1">Uncharacterized protein</fullName>
    </submittedName>
</protein>
<dbReference type="NCBIfam" id="TIGR03501">
    <property type="entry name" value="GlyGly_CTERM"/>
    <property type="match status" value="1"/>
</dbReference>
<evidence type="ECO:0000313" key="1">
    <source>
        <dbReference type="EMBL" id="OLF18736.1"/>
    </source>
</evidence>
<keyword evidence="2" id="KW-1185">Reference proteome</keyword>
<gene>
    <name evidence="1" type="ORF">BU204_04295</name>
</gene>
<comment type="caution">
    <text evidence="1">The sequence shown here is derived from an EMBL/GenBank/DDBJ whole genome shotgun (WGS) entry which is preliminary data.</text>
</comment>
<dbReference type="AlphaFoldDB" id="A0A1Q8CWM2"/>
<accession>A0A1Q8CWM2</accession>